<dbReference type="EMBL" id="ARYM01000023">
    <property type="protein sequence ID" value="KCZ97221.1"/>
    <property type="molecule type" value="Genomic_DNA"/>
</dbReference>
<name>A0A062VCV7_9PROT</name>
<keyword evidence="2" id="KW-0201">Cytochrome c-type biogenesis</keyword>
<evidence type="ECO:0000259" key="4">
    <source>
        <dbReference type="PROSITE" id="PS51352"/>
    </source>
</evidence>
<evidence type="ECO:0000256" key="2">
    <source>
        <dbReference type="ARBA" id="ARBA00022748"/>
    </source>
</evidence>
<dbReference type="PANTHER" id="PTHR42852:SF17">
    <property type="entry name" value="THIOREDOXIN-LIKE PROTEIN HI_1115"/>
    <property type="match status" value="1"/>
</dbReference>
<dbReference type="Proteomes" id="UP000027100">
    <property type="component" value="Unassembled WGS sequence"/>
</dbReference>
<dbReference type="AlphaFoldDB" id="A0A062VCV7"/>
<dbReference type="SUPFAM" id="SSF52833">
    <property type="entry name" value="Thioredoxin-like"/>
    <property type="match status" value="1"/>
</dbReference>
<evidence type="ECO:0000256" key="1">
    <source>
        <dbReference type="ARBA" id="ARBA00004196"/>
    </source>
</evidence>
<comment type="caution">
    <text evidence="5">The sequence shown here is derived from an EMBL/GenBank/DDBJ whole genome shotgun (WGS) entry which is preliminary data.</text>
</comment>
<dbReference type="PATRIC" id="fig|1280954.3.peg.3230"/>
<gene>
    <name evidence="5" type="ORF">HPO_16003</name>
</gene>
<evidence type="ECO:0000313" key="5">
    <source>
        <dbReference type="EMBL" id="KCZ97221.1"/>
    </source>
</evidence>
<dbReference type="OrthoDB" id="9799347at2"/>
<sequence length="197" mass="21058">MTRYAYFGLFLVALAAIVYVLMSAATGKPDGNSYQGFAKGEMAKLDFGSAGQPIPAGTFTDTDTTQQTLEIFKGKTILVNYWATWCPPCEKEMPALGALQTARASDKFEVVALSVDSPEDAEYAKRRLTELGAANIAFRHAPMDNGDVIYGAGVRGFPTTILYGPDGIEIARLAGDADWASADAVQFIDAAIKNAAR</sequence>
<dbReference type="InterPro" id="IPR050553">
    <property type="entry name" value="Thioredoxin_ResA/DsbE_sf"/>
</dbReference>
<evidence type="ECO:0000256" key="3">
    <source>
        <dbReference type="ARBA" id="ARBA00023284"/>
    </source>
</evidence>
<dbReference type="GO" id="GO:0015036">
    <property type="term" value="F:disulfide oxidoreductase activity"/>
    <property type="evidence" value="ECO:0007669"/>
    <property type="project" value="UniProtKB-ARBA"/>
</dbReference>
<dbReference type="InterPro" id="IPR013766">
    <property type="entry name" value="Thioredoxin_domain"/>
</dbReference>
<reference evidence="5 6" key="1">
    <citation type="journal article" date="2014" name="Antonie Van Leeuwenhoek">
        <title>Hyphomonas beringensis sp. nov. and Hyphomonas chukchiensis sp. nov., isolated from surface seawater of the Bering Sea and Chukchi Sea.</title>
        <authorList>
            <person name="Li C."/>
            <person name="Lai Q."/>
            <person name="Li G."/>
            <person name="Dong C."/>
            <person name="Wang J."/>
            <person name="Liao Y."/>
            <person name="Shao Z."/>
        </authorList>
    </citation>
    <scope>NUCLEOTIDE SEQUENCE [LARGE SCALE GENOMIC DNA]</scope>
    <source>
        <strain evidence="5 6">PS728</strain>
    </source>
</reference>
<dbReference type="Gene3D" id="3.40.30.10">
    <property type="entry name" value="Glutaredoxin"/>
    <property type="match status" value="1"/>
</dbReference>
<dbReference type="eggNOG" id="COG0526">
    <property type="taxonomic scope" value="Bacteria"/>
</dbReference>
<feature type="domain" description="Thioredoxin" evidence="4">
    <location>
        <begin position="48"/>
        <end position="193"/>
    </location>
</feature>
<dbReference type="InterPro" id="IPR036249">
    <property type="entry name" value="Thioredoxin-like_sf"/>
</dbReference>
<dbReference type="InterPro" id="IPR017937">
    <property type="entry name" value="Thioredoxin_CS"/>
</dbReference>
<evidence type="ECO:0000313" key="6">
    <source>
        <dbReference type="Proteomes" id="UP000027100"/>
    </source>
</evidence>
<dbReference type="RefSeq" id="WP_051612691.1">
    <property type="nucleotide sequence ID" value="NZ_ARYM01000023.1"/>
</dbReference>
<organism evidence="5 6">
    <name type="scientific">Hyphomonas polymorpha PS728</name>
    <dbReference type="NCBI Taxonomy" id="1280954"/>
    <lineage>
        <taxon>Bacteria</taxon>
        <taxon>Pseudomonadati</taxon>
        <taxon>Pseudomonadota</taxon>
        <taxon>Alphaproteobacteria</taxon>
        <taxon>Hyphomonadales</taxon>
        <taxon>Hyphomonadaceae</taxon>
        <taxon>Hyphomonas</taxon>
    </lineage>
</organism>
<dbReference type="CDD" id="cd02966">
    <property type="entry name" value="TlpA_like_family"/>
    <property type="match status" value="1"/>
</dbReference>
<proteinExistence type="predicted"/>
<dbReference type="STRING" id="1280954.HPO_16003"/>
<keyword evidence="3" id="KW-0676">Redox-active center</keyword>
<dbReference type="GO" id="GO:0017004">
    <property type="term" value="P:cytochrome complex assembly"/>
    <property type="evidence" value="ECO:0007669"/>
    <property type="project" value="UniProtKB-KW"/>
</dbReference>
<keyword evidence="6" id="KW-1185">Reference proteome</keyword>
<dbReference type="PROSITE" id="PS51352">
    <property type="entry name" value="THIOREDOXIN_2"/>
    <property type="match status" value="1"/>
</dbReference>
<dbReference type="Pfam" id="PF08534">
    <property type="entry name" value="Redoxin"/>
    <property type="match status" value="1"/>
</dbReference>
<dbReference type="PANTHER" id="PTHR42852">
    <property type="entry name" value="THIOL:DISULFIDE INTERCHANGE PROTEIN DSBE"/>
    <property type="match status" value="1"/>
</dbReference>
<accession>A0A062VCV7</accession>
<dbReference type="PROSITE" id="PS00194">
    <property type="entry name" value="THIOREDOXIN_1"/>
    <property type="match status" value="1"/>
</dbReference>
<comment type="subcellular location">
    <subcellularLocation>
        <location evidence="1">Cell envelope</location>
    </subcellularLocation>
</comment>
<dbReference type="InterPro" id="IPR013740">
    <property type="entry name" value="Redoxin"/>
</dbReference>
<dbReference type="GO" id="GO:0030313">
    <property type="term" value="C:cell envelope"/>
    <property type="evidence" value="ECO:0007669"/>
    <property type="project" value="UniProtKB-SubCell"/>
</dbReference>
<protein>
    <submittedName>
        <fullName evidence="5">Putative thiol:disulfide interchange protein</fullName>
    </submittedName>
</protein>